<dbReference type="EMBL" id="CP116221">
    <property type="protein sequence ID" value="WCO01096.1"/>
    <property type="molecule type" value="Genomic_DNA"/>
</dbReference>
<evidence type="ECO:0000313" key="3">
    <source>
        <dbReference type="Proteomes" id="UP001202717"/>
    </source>
</evidence>
<sequence length="432" mass="45628">MKIKNLTKFFLFVAVAVMSSCSSSSDDGNGGNGNGLNAITVSASSQYVDFGTEITFTVTTNKGDDVTSEAIILVDDQGITGNAFTATSTGQYNVTATYEDLTSAAVTVTVLPVIVSIEIRSANTVYNLGERIDFQVIALDNDGGETDVTGGSTVAIDGTESFSGASYVPGSAGTLDADATFNEFTSNIITVSVEDNASTPASYDQKALIEDYTGTWCGWCPRVSYGIELAQQATAKVAVVAVHSGDQMSNSYGNALIGAFNPGGSYPTAIVNRDVEWTYPEPNNIGQITTAASGTNSTGLSIVTARKGSNLSLMVNAGFGQNLSGAKLVVLLLENGLIYDQENYTSYYNGDDVLNNFVHDHVLRYAFTNPLGDAIPAGEMVAGNTYRMKYDFTMPTNIITNALRTEVVAMVVDSNNKIINVTKVNVGNNVDF</sequence>
<reference evidence="2 3" key="1">
    <citation type="submission" date="2023-01" db="EMBL/GenBank/DDBJ databases">
        <title>Psychroserpens ponticola sp. nov., isolated from seawater.</title>
        <authorList>
            <person name="Kristyanto S."/>
            <person name="Jung J."/>
            <person name="Kim J.M."/>
            <person name="Jeon C.O."/>
        </authorList>
    </citation>
    <scope>NUCLEOTIDE SEQUENCE [LARGE SCALE GENOMIC DNA]</scope>
    <source>
        <strain evidence="2 3">MSW6</strain>
    </source>
</reference>
<name>A0ABY7RXY1_9FLAO</name>
<dbReference type="Pfam" id="PF11551">
    <property type="entry name" value="Omp28"/>
    <property type="match status" value="1"/>
</dbReference>
<keyword evidence="1" id="KW-0732">Signal</keyword>
<proteinExistence type="predicted"/>
<dbReference type="InterPro" id="IPR021615">
    <property type="entry name" value="Omp28"/>
</dbReference>
<evidence type="ECO:0000313" key="2">
    <source>
        <dbReference type="EMBL" id="WCO01096.1"/>
    </source>
</evidence>
<dbReference type="RefSeq" id="WP_249996815.1">
    <property type="nucleotide sequence ID" value="NZ_CP116221.1"/>
</dbReference>
<accession>A0ABY7RXY1</accession>
<dbReference type="Proteomes" id="UP001202717">
    <property type="component" value="Chromosome"/>
</dbReference>
<keyword evidence="3" id="KW-1185">Reference proteome</keyword>
<protein>
    <submittedName>
        <fullName evidence="2">Omp28-related outer membrane protein</fullName>
    </submittedName>
</protein>
<organism evidence="2 3">
    <name type="scientific">Psychroserpens ponticola</name>
    <dbReference type="NCBI Taxonomy" id="2932268"/>
    <lineage>
        <taxon>Bacteria</taxon>
        <taxon>Pseudomonadati</taxon>
        <taxon>Bacteroidota</taxon>
        <taxon>Flavobacteriia</taxon>
        <taxon>Flavobacteriales</taxon>
        <taxon>Flavobacteriaceae</taxon>
        <taxon>Psychroserpens</taxon>
    </lineage>
</organism>
<feature type="signal peptide" evidence="1">
    <location>
        <begin position="1"/>
        <end position="25"/>
    </location>
</feature>
<feature type="chain" id="PRO_5047273586" evidence="1">
    <location>
        <begin position="26"/>
        <end position="432"/>
    </location>
</feature>
<gene>
    <name evidence="2" type="ORF">MUN68_013610</name>
</gene>
<dbReference type="PROSITE" id="PS51257">
    <property type="entry name" value="PROKAR_LIPOPROTEIN"/>
    <property type="match status" value="1"/>
</dbReference>
<dbReference type="Gene3D" id="2.60.40.10">
    <property type="entry name" value="Immunoglobulins"/>
    <property type="match status" value="1"/>
</dbReference>
<dbReference type="InterPro" id="IPR013783">
    <property type="entry name" value="Ig-like_fold"/>
</dbReference>
<evidence type="ECO:0000256" key="1">
    <source>
        <dbReference type="SAM" id="SignalP"/>
    </source>
</evidence>